<organism evidence="2 3">
    <name type="scientific">Ambrosia artemisiifolia</name>
    <name type="common">Common ragweed</name>
    <dbReference type="NCBI Taxonomy" id="4212"/>
    <lineage>
        <taxon>Eukaryota</taxon>
        <taxon>Viridiplantae</taxon>
        <taxon>Streptophyta</taxon>
        <taxon>Embryophyta</taxon>
        <taxon>Tracheophyta</taxon>
        <taxon>Spermatophyta</taxon>
        <taxon>Magnoliopsida</taxon>
        <taxon>eudicotyledons</taxon>
        <taxon>Gunneridae</taxon>
        <taxon>Pentapetalae</taxon>
        <taxon>asterids</taxon>
        <taxon>campanulids</taxon>
        <taxon>Asterales</taxon>
        <taxon>Asteraceae</taxon>
        <taxon>Asteroideae</taxon>
        <taxon>Heliantheae alliance</taxon>
        <taxon>Heliantheae</taxon>
        <taxon>Ambrosia</taxon>
    </lineage>
</organism>
<feature type="compositionally biased region" description="Basic and acidic residues" evidence="1">
    <location>
        <begin position="68"/>
        <end position="80"/>
    </location>
</feature>
<dbReference type="Proteomes" id="UP001206925">
    <property type="component" value="Unassembled WGS sequence"/>
</dbReference>
<name>A0AAD5D306_AMBAR</name>
<proteinExistence type="predicted"/>
<reference evidence="2" key="1">
    <citation type="submission" date="2022-06" db="EMBL/GenBank/DDBJ databases">
        <title>Uncovering the hologenomic basis of an extraordinary plant invasion.</title>
        <authorList>
            <person name="Bieker V.C."/>
            <person name="Martin M.D."/>
            <person name="Gilbert T."/>
            <person name="Hodgins K."/>
            <person name="Battlay P."/>
            <person name="Petersen B."/>
            <person name="Wilson J."/>
        </authorList>
    </citation>
    <scope>NUCLEOTIDE SEQUENCE</scope>
    <source>
        <strain evidence="2">AA19_3_7</strain>
        <tissue evidence="2">Leaf</tissue>
    </source>
</reference>
<gene>
    <name evidence="2" type="ORF">M8C21_032476</name>
</gene>
<dbReference type="PANTHER" id="PTHR34555:SF7">
    <property type="entry name" value="DUF3741 DOMAIN-CONTAINING PROTEIN"/>
    <property type="match status" value="1"/>
</dbReference>
<dbReference type="PANTHER" id="PTHR34555">
    <property type="entry name" value="INTEGRAL MEMBRANE HEMOLYSIN-III-LIKE PROTEIN"/>
    <property type="match status" value="1"/>
</dbReference>
<evidence type="ECO:0000313" key="3">
    <source>
        <dbReference type="Proteomes" id="UP001206925"/>
    </source>
</evidence>
<keyword evidence="3" id="KW-1185">Reference proteome</keyword>
<comment type="caution">
    <text evidence="2">The sequence shown here is derived from an EMBL/GenBank/DDBJ whole genome shotgun (WGS) entry which is preliminary data.</text>
</comment>
<evidence type="ECO:0000313" key="2">
    <source>
        <dbReference type="EMBL" id="KAI7751146.1"/>
    </source>
</evidence>
<evidence type="ECO:0000256" key="1">
    <source>
        <dbReference type="SAM" id="MobiDB-lite"/>
    </source>
</evidence>
<sequence>MKVALRDVQNDNSNLMHKAHSQNLIPVEGQLVGDACKTIRAKRLALDCASSPILTNNGAHEQLNYPRRKSEFEGNKEKSVGHPKSGSLAQIQQEASQISLNADFMTTF</sequence>
<feature type="region of interest" description="Disordered" evidence="1">
    <location>
        <begin position="54"/>
        <end position="92"/>
    </location>
</feature>
<accession>A0AAD5D306</accession>
<protein>
    <submittedName>
        <fullName evidence="2">Uncharacterized protein</fullName>
    </submittedName>
</protein>
<dbReference type="AlphaFoldDB" id="A0AAD5D306"/>
<dbReference type="EMBL" id="JAMZMK010005964">
    <property type="protein sequence ID" value="KAI7751146.1"/>
    <property type="molecule type" value="Genomic_DNA"/>
</dbReference>